<comment type="similarity">
    <text evidence="1">Belongs to the PrpD family.</text>
</comment>
<organism evidence="4 5">
    <name type="scientific">Exophiala aquamarina CBS 119918</name>
    <dbReference type="NCBI Taxonomy" id="1182545"/>
    <lineage>
        <taxon>Eukaryota</taxon>
        <taxon>Fungi</taxon>
        <taxon>Dikarya</taxon>
        <taxon>Ascomycota</taxon>
        <taxon>Pezizomycotina</taxon>
        <taxon>Eurotiomycetes</taxon>
        <taxon>Chaetothyriomycetidae</taxon>
        <taxon>Chaetothyriales</taxon>
        <taxon>Herpotrichiellaceae</taxon>
        <taxon>Exophiala</taxon>
    </lineage>
</organism>
<dbReference type="GO" id="GO:0016829">
    <property type="term" value="F:lyase activity"/>
    <property type="evidence" value="ECO:0007669"/>
    <property type="project" value="InterPro"/>
</dbReference>
<dbReference type="InterPro" id="IPR042188">
    <property type="entry name" value="MmgE/PrpD_sf_2"/>
</dbReference>
<proteinExistence type="inferred from homology"/>
<dbReference type="OrthoDB" id="4120269at2759"/>
<feature type="domain" description="MmgE/PrpD C-terminal" evidence="3">
    <location>
        <begin position="290"/>
        <end position="415"/>
    </location>
</feature>
<dbReference type="HOGENOM" id="CLU_026574_0_0_1"/>
<protein>
    <recommendedName>
        <fullName evidence="6">MmgE/PrpD family protein</fullName>
    </recommendedName>
</protein>
<dbReference type="PANTHER" id="PTHR16943">
    <property type="entry name" value="2-METHYLCITRATE DEHYDRATASE-RELATED"/>
    <property type="match status" value="1"/>
</dbReference>
<keyword evidence="5" id="KW-1185">Reference proteome</keyword>
<evidence type="ECO:0000313" key="5">
    <source>
        <dbReference type="Proteomes" id="UP000027920"/>
    </source>
</evidence>
<evidence type="ECO:0000256" key="1">
    <source>
        <dbReference type="ARBA" id="ARBA00006174"/>
    </source>
</evidence>
<dbReference type="Pfam" id="PF03972">
    <property type="entry name" value="MmgE_PrpD_N"/>
    <property type="match status" value="1"/>
</dbReference>
<sequence>MAAPSAMEDRRPKPTLTRLAVGRLEKLRSCELKAEVREKAVQCLIDYLGALVTGLSATWSASLLQYAEVVSPSKGSSHVMGLNSTLSAEVAAFTNAALAHSIIRDDMHLSAGAHIGVMVMPAALALAQRERWTGDQLLRSIVGGYEMAVMLGSSVRHSGTCNPHFRPSGIIGAFGATAVGIVGDPCMTIDQATSALGFGANMAAGLNEWPWAGGQEINTHMGISSRSGIASYDLAKAGMVSSGSVLEGKDGLFQAYNCGPGAVDRFRDFVAESSLGFGIMGVKFKPIAGCNLIQTPVAAALRLYKHLAGSSQKIERVVIVTTTVAKEYPGCDSLGPFEKIQQTKMSLQYSVSAALLFGRIDEHAYRQYNNANLERLIQRCNIQTSREYDQELAQGRQPCRVEIHMEGGGTHQHSLADVPWLDSKAVEDRFRQEAPALYDASIVESLLAECYGLGSTADCKSLFELLGCRKT</sequence>
<gene>
    <name evidence="4" type="ORF">A1O9_08746</name>
</gene>
<evidence type="ECO:0008006" key="6">
    <source>
        <dbReference type="Google" id="ProtNLM"/>
    </source>
</evidence>
<feature type="domain" description="MmgE/PrpD N-terminal" evidence="2">
    <location>
        <begin position="27"/>
        <end position="258"/>
    </location>
</feature>
<dbReference type="Gene3D" id="3.30.1330.120">
    <property type="entry name" value="2-methylcitrate dehydratase PrpD"/>
    <property type="match status" value="1"/>
</dbReference>
<dbReference type="VEuPathDB" id="FungiDB:A1O9_08746"/>
<evidence type="ECO:0000259" key="3">
    <source>
        <dbReference type="Pfam" id="PF19305"/>
    </source>
</evidence>
<evidence type="ECO:0000259" key="2">
    <source>
        <dbReference type="Pfam" id="PF03972"/>
    </source>
</evidence>
<dbReference type="Gene3D" id="1.10.4100.10">
    <property type="entry name" value="2-methylcitrate dehydratase PrpD"/>
    <property type="match status" value="1"/>
</dbReference>
<dbReference type="InterPro" id="IPR045336">
    <property type="entry name" value="MmgE_PrpD_N"/>
</dbReference>
<dbReference type="InterPro" id="IPR042183">
    <property type="entry name" value="MmgE/PrpD_sf_1"/>
</dbReference>
<accession>A0A072P733</accession>
<reference evidence="4 5" key="1">
    <citation type="submission" date="2013-03" db="EMBL/GenBank/DDBJ databases">
        <title>The Genome Sequence of Exophiala aquamarina CBS 119918.</title>
        <authorList>
            <consortium name="The Broad Institute Genomics Platform"/>
            <person name="Cuomo C."/>
            <person name="de Hoog S."/>
            <person name="Gorbushina A."/>
            <person name="Walker B."/>
            <person name="Young S.K."/>
            <person name="Zeng Q."/>
            <person name="Gargeya S."/>
            <person name="Fitzgerald M."/>
            <person name="Haas B."/>
            <person name="Abouelleil A."/>
            <person name="Allen A.W."/>
            <person name="Alvarado L."/>
            <person name="Arachchi H.M."/>
            <person name="Berlin A.M."/>
            <person name="Chapman S.B."/>
            <person name="Gainer-Dewar J."/>
            <person name="Goldberg J."/>
            <person name="Griggs A."/>
            <person name="Gujja S."/>
            <person name="Hansen M."/>
            <person name="Howarth C."/>
            <person name="Imamovic A."/>
            <person name="Ireland A."/>
            <person name="Larimer J."/>
            <person name="McCowan C."/>
            <person name="Murphy C."/>
            <person name="Pearson M."/>
            <person name="Poon T.W."/>
            <person name="Priest M."/>
            <person name="Roberts A."/>
            <person name="Saif S."/>
            <person name="Shea T."/>
            <person name="Sisk P."/>
            <person name="Sykes S."/>
            <person name="Wortman J."/>
            <person name="Nusbaum C."/>
            <person name="Birren B."/>
        </authorList>
    </citation>
    <scope>NUCLEOTIDE SEQUENCE [LARGE SCALE GENOMIC DNA]</scope>
    <source>
        <strain evidence="4 5">CBS 119918</strain>
    </source>
</reference>
<dbReference type="Proteomes" id="UP000027920">
    <property type="component" value="Unassembled WGS sequence"/>
</dbReference>
<dbReference type="InterPro" id="IPR036148">
    <property type="entry name" value="MmgE/PrpD_sf"/>
</dbReference>
<dbReference type="EMBL" id="AMGV01000008">
    <property type="protein sequence ID" value="KEF55093.1"/>
    <property type="molecule type" value="Genomic_DNA"/>
</dbReference>
<dbReference type="AlphaFoldDB" id="A0A072P733"/>
<dbReference type="SUPFAM" id="SSF103378">
    <property type="entry name" value="2-methylcitrate dehydratase PrpD"/>
    <property type="match status" value="1"/>
</dbReference>
<evidence type="ECO:0000313" key="4">
    <source>
        <dbReference type="EMBL" id="KEF55093.1"/>
    </source>
</evidence>
<dbReference type="RefSeq" id="XP_013257683.1">
    <property type="nucleotide sequence ID" value="XM_013402229.1"/>
</dbReference>
<dbReference type="Pfam" id="PF19305">
    <property type="entry name" value="MmgE_PrpD_C"/>
    <property type="match status" value="1"/>
</dbReference>
<dbReference type="GeneID" id="25283657"/>
<name>A0A072P733_9EURO</name>
<dbReference type="InterPro" id="IPR045337">
    <property type="entry name" value="MmgE_PrpD_C"/>
</dbReference>
<comment type="caution">
    <text evidence="4">The sequence shown here is derived from an EMBL/GenBank/DDBJ whole genome shotgun (WGS) entry which is preliminary data.</text>
</comment>
<dbReference type="InterPro" id="IPR005656">
    <property type="entry name" value="MmgE_PrpD"/>
</dbReference>
<dbReference type="PANTHER" id="PTHR16943:SF8">
    <property type="entry name" value="2-METHYLCITRATE DEHYDRATASE"/>
    <property type="match status" value="1"/>
</dbReference>